<evidence type="ECO:0000313" key="3">
    <source>
        <dbReference type="Proteomes" id="UP000188145"/>
    </source>
</evidence>
<evidence type="ECO:0000259" key="1">
    <source>
        <dbReference type="PROSITE" id="PS51186"/>
    </source>
</evidence>
<reference evidence="3" key="1">
    <citation type="submission" date="2017-02" db="EMBL/GenBank/DDBJ databases">
        <title>Tessaracoccus aquaemaris sp. nov., isolated from the intestine of a Korean rockfish, Sebastes schlegelii, in a marine aquaculture pond.</title>
        <authorList>
            <person name="Tak E.J."/>
            <person name="Bae J.-W."/>
        </authorList>
    </citation>
    <scope>NUCLEOTIDE SEQUENCE [LARGE SCALE GENOMIC DNA]</scope>
    <source>
        <strain evidence="3">NSG39</strain>
    </source>
</reference>
<proteinExistence type="predicted"/>
<accession>A0A1Q2CL03</accession>
<dbReference type="KEGG" id="tes:BW730_03890"/>
<dbReference type="CDD" id="cd04301">
    <property type="entry name" value="NAT_SF"/>
    <property type="match status" value="1"/>
</dbReference>
<dbReference type="Proteomes" id="UP000188145">
    <property type="component" value="Chromosome"/>
</dbReference>
<dbReference type="OrthoDB" id="5243635at2"/>
<dbReference type="EMBL" id="CP019606">
    <property type="protein sequence ID" value="AQP46797.1"/>
    <property type="molecule type" value="Genomic_DNA"/>
</dbReference>
<dbReference type="Gene3D" id="3.40.630.30">
    <property type="match status" value="1"/>
</dbReference>
<gene>
    <name evidence="2" type="ORF">BW730_03890</name>
</gene>
<dbReference type="SUPFAM" id="SSF55729">
    <property type="entry name" value="Acyl-CoA N-acyltransferases (Nat)"/>
    <property type="match status" value="1"/>
</dbReference>
<sequence>MSVSDTVRLALPSEAVDLARIQRRAWSETESLSNAVQATGADEASRAWHEAISRPPLAHFRVLVAIGDPGVVGFAVTGPSGDPDAGERTGTIGEFIVDPKQRHKGHGSRLINAAVDTLRTDGYEVATIWVPAANDALREFLVAGGWASDGAHQEVAVDEEGTHVKLVRLHTDIS</sequence>
<name>A0A1Q2CL03_9ACTN</name>
<feature type="domain" description="N-acetyltransferase" evidence="1">
    <location>
        <begin position="5"/>
        <end position="171"/>
    </location>
</feature>
<dbReference type="InterPro" id="IPR016181">
    <property type="entry name" value="Acyl_CoA_acyltransferase"/>
</dbReference>
<dbReference type="GO" id="GO:0016747">
    <property type="term" value="F:acyltransferase activity, transferring groups other than amino-acyl groups"/>
    <property type="evidence" value="ECO:0007669"/>
    <property type="project" value="InterPro"/>
</dbReference>
<keyword evidence="2" id="KW-0808">Transferase</keyword>
<dbReference type="AlphaFoldDB" id="A0A1Q2CL03"/>
<protein>
    <submittedName>
        <fullName evidence="2">GNAT family N-acetyltransferase</fullName>
    </submittedName>
</protein>
<dbReference type="RefSeq" id="WP_077685107.1">
    <property type="nucleotide sequence ID" value="NZ_CP019606.1"/>
</dbReference>
<evidence type="ECO:0000313" key="2">
    <source>
        <dbReference type="EMBL" id="AQP46797.1"/>
    </source>
</evidence>
<organism evidence="2 3">
    <name type="scientific">Tessaracoccus aquimaris</name>
    <dbReference type="NCBI Taxonomy" id="1332264"/>
    <lineage>
        <taxon>Bacteria</taxon>
        <taxon>Bacillati</taxon>
        <taxon>Actinomycetota</taxon>
        <taxon>Actinomycetes</taxon>
        <taxon>Propionibacteriales</taxon>
        <taxon>Propionibacteriaceae</taxon>
        <taxon>Tessaracoccus</taxon>
    </lineage>
</organism>
<dbReference type="InterPro" id="IPR000182">
    <property type="entry name" value="GNAT_dom"/>
</dbReference>
<dbReference type="Pfam" id="PF00583">
    <property type="entry name" value="Acetyltransf_1"/>
    <property type="match status" value="1"/>
</dbReference>
<dbReference type="PROSITE" id="PS51186">
    <property type="entry name" value="GNAT"/>
    <property type="match status" value="1"/>
</dbReference>
<dbReference type="STRING" id="1332264.BW730_03890"/>
<keyword evidence="3" id="KW-1185">Reference proteome</keyword>